<comment type="caution">
    <text evidence="2">The sequence shown here is derived from an EMBL/GenBank/DDBJ whole genome shotgun (WGS) entry which is preliminary data.</text>
</comment>
<feature type="non-terminal residue" evidence="2">
    <location>
        <position position="51"/>
    </location>
</feature>
<name>K0RML2_THAOC</name>
<evidence type="ECO:0000313" key="3">
    <source>
        <dbReference type="Proteomes" id="UP000266841"/>
    </source>
</evidence>
<dbReference type="Proteomes" id="UP000266841">
    <property type="component" value="Unassembled WGS sequence"/>
</dbReference>
<feature type="chain" id="PRO_5003837178" description="RxLR effector protein" evidence="1">
    <location>
        <begin position="21"/>
        <end position="51"/>
    </location>
</feature>
<keyword evidence="3" id="KW-1185">Reference proteome</keyword>
<protein>
    <recommendedName>
        <fullName evidence="4">RxLR effector protein</fullName>
    </recommendedName>
</protein>
<sequence>MKIQMLVAGAFALVQSVVSGHEVPSFRGQVTKLQAESQVEVLADEDEEEER</sequence>
<reference evidence="2 3" key="1">
    <citation type="journal article" date="2012" name="Genome Biol.">
        <title>Genome and low-iron response of an oceanic diatom adapted to chronic iron limitation.</title>
        <authorList>
            <person name="Lommer M."/>
            <person name="Specht M."/>
            <person name="Roy A.S."/>
            <person name="Kraemer L."/>
            <person name="Andreson R."/>
            <person name="Gutowska M.A."/>
            <person name="Wolf J."/>
            <person name="Bergner S.V."/>
            <person name="Schilhabel M.B."/>
            <person name="Klostermeier U.C."/>
            <person name="Beiko R.G."/>
            <person name="Rosenstiel P."/>
            <person name="Hippler M."/>
            <person name="Laroche J."/>
        </authorList>
    </citation>
    <scope>NUCLEOTIDE SEQUENCE [LARGE SCALE GENOMIC DNA]</scope>
    <source>
        <strain evidence="2 3">CCMP1005</strain>
    </source>
</reference>
<dbReference type="AlphaFoldDB" id="K0RML2"/>
<evidence type="ECO:0008006" key="4">
    <source>
        <dbReference type="Google" id="ProtNLM"/>
    </source>
</evidence>
<proteinExistence type="predicted"/>
<evidence type="ECO:0000256" key="1">
    <source>
        <dbReference type="SAM" id="SignalP"/>
    </source>
</evidence>
<feature type="signal peptide" evidence="1">
    <location>
        <begin position="1"/>
        <end position="20"/>
    </location>
</feature>
<evidence type="ECO:0000313" key="2">
    <source>
        <dbReference type="EMBL" id="EJK54983.1"/>
    </source>
</evidence>
<keyword evidence="1" id="KW-0732">Signal</keyword>
<gene>
    <name evidence="2" type="ORF">THAOC_25339</name>
</gene>
<accession>K0RML2</accession>
<dbReference type="EMBL" id="AGNL01034929">
    <property type="protein sequence ID" value="EJK54983.1"/>
    <property type="molecule type" value="Genomic_DNA"/>
</dbReference>
<organism evidence="2 3">
    <name type="scientific">Thalassiosira oceanica</name>
    <name type="common">Marine diatom</name>
    <dbReference type="NCBI Taxonomy" id="159749"/>
    <lineage>
        <taxon>Eukaryota</taxon>
        <taxon>Sar</taxon>
        <taxon>Stramenopiles</taxon>
        <taxon>Ochrophyta</taxon>
        <taxon>Bacillariophyta</taxon>
        <taxon>Coscinodiscophyceae</taxon>
        <taxon>Thalassiosirophycidae</taxon>
        <taxon>Thalassiosirales</taxon>
        <taxon>Thalassiosiraceae</taxon>
        <taxon>Thalassiosira</taxon>
    </lineage>
</organism>